<dbReference type="EMBL" id="JH711581">
    <property type="protein sequence ID" value="EIW79122.1"/>
    <property type="molecule type" value="Genomic_DNA"/>
</dbReference>
<sequence>MVKHITRVIIHGHGLLNSTRHTEPVEWLEEFFDNLTWPHEYVSHDVHLTVDLTTGKKLHSKGSIKADQWKNLISVLFVGLFAAWEHNGIISDTDAPPSGVHTTIAKTQAKYTAATQARLRKHAITQDLHTAPEVLDQLSNAWASMHLPLTPYFPFGQHCEEQLYKCSPTYGHWTFLHNHHKGGELEVMLMQQWWAVFNYKLLLQLEALPDKTSDNEDSIKLLQESLKEQSKLYGA</sequence>
<dbReference type="OrthoDB" id="3248986at2759"/>
<evidence type="ECO:0000313" key="2">
    <source>
        <dbReference type="Proteomes" id="UP000053558"/>
    </source>
</evidence>
<keyword evidence="2" id="KW-1185">Reference proteome</keyword>
<protein>
    <submittedName>
        <fullName evidence="1">Uncharacterized protein</fullName>
    </submittedName>
</protein>
<dbReference type="AlphaFoldDB" id="A0A5M3MIS9"/>
<reference evidence="2" key="1">
    <citation type="journal article" date="2012" name="Science">
        <title>The Paleozoic origin of enzymatic lignin decomposition reconstructed from 31 fungal genomes.</title>
        <authorList>
            <person name="Floudas D."/>
            <person name="Binder M."/>
            <person name="Riley R."/>
            <person name="Barry K."/>
            <person name="Blanchette R.A."/>
            <person name="Henrissat B."/>
            <person name="Martinez A.T."/>
            <person name="Otillar R."/>
            <person name="Spatafora J.W."/>
            <person name="Yadav J.S."/>
            <person name="Aerts A."/>
            <person name="Benoit I."/>
            <person name="Boyd A."/>
            <person name="Carlson A."/>
            <person name="Copeland A."/>
            <person name="Coutinho P.M."/>
            <person name="de Vries R.P."/>
            <person name="Ferreira P."/>
            <person name="Findley K."/>
            <person name="Foster B."/>
            <person name="Gaskell J."/>
            <person name="Glotzer D."/>
            <person name="Gorecki P."/>
            <person name="Heitman J."/>
            <person name="Hesse C."/>
            <person name="Hori C."/>
            <person name="Igarashi K."/>
            <person name="Jurgens J.A."/>
            <person name="Kallen N."/>
            <person name="Kersten P."/>
            <person name="Kohler A."/>
            <person name="Kuees U."/>
            <person name="Kumar T.K.A."/>
            <person name="Kuo A."/>
            <person name="LaButti K."/>
            <person name="Larrondo L.F."/>
            <person name="Lindquist E."/>
            <person name="Ling A."/>
            <person name="Lombard V."/>
            <person name="Lucas S."/>
            <person name="Lundell T."/>
            <person name="Martin R."/>
            <person name="McLaughlin D.J."/>
            <person name="Morgenstern I."/>
            <person name="Morin E."/>
            <person name="Murat C."/>
            <person name="Nagy L.G."/>
            <person name="Nolan M."/>
            <person name="Ohm R.A."/>
            <person name="Patyshakuliyeva A."/>
            <person name="Rokas A."/>
            <person name="Ruiz-Duenas F.J."/>
            <person name="Sabat G."/>
            <person name="Salamov A."/>
            <person name="Samejima M."/>
            <person name="Schmutz J."/>
            <person name="Slot J.C."/>
            <person name="St John F."/>
            <person name="Stenlid J."/>
            <person name="Sun H."/>
            <person name="Sun S."/>
            <person name="Syed K."/>
            <person name="Tsang A."/>
            <person name="Wiebenga A."/>
            <person name="Young D."/>
            <person name="Pisabarro A."/>
            <person name="Eastwood D.C."/>
            <person name="Martin F."/>
            <person name="Cullen D."/>
            <person name="Grigoriev I.V."/>
            <person name="Hibbett D.S."/>
        </authorList>
    </citation>
    <scope>NUCLEOTIDE SEQUENCE [LARGE SCALE GENOMIC DNA]</scope>
    <source>
        <strain evidence="2">RWD-64-598 SS2</strain>
    </source>
</reference>
<name>A0A5M3MIS9_CONPW</name>
<proteinExistence type="predicted"/>
<dbReference type="RefSeq" id="XP_007770534.1">
    <property type="nucleotide sequence ID" value="XM_007772344.1"/>
</dbReference>
<organism evidence="1 2">
    <name type="scientific">Coniophora puteana (strain RWD-64-598)</name>
    <name type="common">Brown rot fungus</name>
    <dbReference type="NCBI Taxonomy" id="741705"/>
    <lineage>
        <taxon>Eukaryota</taxon>
        <taxon>Fungi</taxon>
        <taxon>Dikarya</taxon>
        <taxon>Basidiomycota</taxon>
        <taxon>Agaricomycotina</taxon>
        <taxon>Agaricomycetes</taxon>
        <taxon>Agaricomycetidae</taxon>
        <taxon>Boletales</taxon>
        <taxon>Coniophorineae</taxon>
        <taxon>Coniophoraceae</taxon>
        <taxon>Coniophora</taxon>
    </lineage>
</organism>
<accession>A0A5M3MIS9</accession>
<dbReference type="GeneID" id="19209267"/>
<dbReference type="KEGG" id="cput:CONPUDRAFT_74634"/>
<gene>
    <name evidence="1" type="ORF">CONPUDRAFT_74634</name>
</gene>
<dbReference type="Proteomes" id="UP000053558">
    <property type="component" value="Unassembled WGS sequence"/>
</dbReference>
<evidence type="ECO:0000313" key="1">
    <source>
        <dbReference type="EMBL" id="EIW79122.1"/>
    </source>
</evidence>
<comment type="caution">
    <text evidence="1">The sequence shown here is derived from an EMBL/GenBank/DDBJ whole genome shotgun (WGS) entry which is preliminary data.</text>
</comment>